<dbReference type="PANTHER" id="PTHR43830">
    <property type="entry name" value="PROTEIN PSP1"/>
    <property type="match status" value="1"/>
</dbReference>
<feature type="domain" description="PSP1 C-terminal" evidence="1">
    <location>
        <begin position="1"/>
        <end position="78"/>
    </location>
</feature>
<sequence>EKDLQQYEEFKKIAQGLIPECQRKIEFHKLPMELMDAELSFDEKKLTFYFVAEGRVDFRSLVSDLASTFKKLIRLQQVGARDKARFVGGCGRCGQVLCCRRFLKGDLDSVTLEMAQIQGLAVMGSSRVTGCCGKLMCCLKYELPEYQEAVKKMPKIGQEIKTERGKGVVISQNILAKKVLVEFEDGTKLEVLC</sequence>
<dbReference type="PROSITE" id="PS51411">
    <property type="entry name" value="PSP1_C"/>
    <property type="match status" value="1"/>
</dbReference>
<dbReference type="NCBIfam" id="NF041131">
    <property type="entry name" value="RicT_YaaT_fam"/>
    <property type="match status" value="1"/>
</dbReference>
<dbReference type="EMBL" id="PEXI01000033">
    <property type="protein sequence ID" value="PIU24455.1"/>
    <property type="molecule type" value="Genomic_DNA"/>
</dbReference>
<evidence type="ECO:0000313" key="2">
    <source>
        <dbReference type="EMBL" id="PIU24455.1"/>
    </source>
</evidence>
<gene>
    <name evidence="2" type="ORF">COT12_00975</name>
</gene>
<dbReference type="PANTHER" id="PTHR43830:SF3">
    <property type="entry name" value="PROTEIN PSP1"/>
    <property type="match status" value="1"/>
</dbReference>
<evidence type="ECO:0000259" key="1">
    <source>
        <dbReference type="PROSITE" id="PS51411"/>
    </source>
</evidence>
<dbReference type="InterPro" id="IPR047767">
    <property type="entry name" value="PSP1-like"/>
</dbReference>
<reference evidence="3" key="1">
    <citation type="submission" date="2017-09" db="EMBL/GenBank/DDBJ databases">
        <title>Depth-based differentiation of microbial function through sediment-hosted aquifers and enrichment of novel symbionts in the deep terrestrial subsurface.</title>
        <authorList>
            <person name="Probst A.J."/>
            <person name="Ladd B."/>
            <person name="Jarett J.K."/>
            <person name="Geller-Mcgrath D.E."/>
            <person name="Sieber C.M.K."/>
            <person name="Emerson J.B."/>
            <person name="Anantharaman K."/>
            <person name="Thomas B.C."/>
            <person name="Malmstrom R."/>
            <person name="Stieglmeier M."/>
            <person name="Klingl A."/>
            <person name="Woyke T."/>
            <person name="Ryan C.M."/>
            <person name="Banfield J.F."/>
        </authorList>
    </citation>
    <scope>NUCLEOTIDE SEQUENCE [LARGE SCALE GENOMIC DNA]</scope>
</reference>
<comment type="caution">
    <text evidence="2">The sequence shown here is derived from an EMBL/GenBank/DDBJ whole genome shotgun (WGS) entry which is preliminary data.</text>
</comment>
<dbReference type="Pfam" id="PF04468">
    <property type="entry name" value="PSP1"/>
    <property type="match status" value="1"/>
</dbReference>
<feature type="non-terminal residue" evidence="2">
    <location>
        <position position="1"/>
    </location>
</feature>
<dbReference type="InterPro" id="IPR007557">
    <property type="entry name" value="PSP1_C"/>
</dbReference>
<protein>
    <submittedName>
        <fullName evidence="2">Stage 0 sporulation protein</fullName>
    </submittedName>
</protein>
<dbReference type="AlphaFoldDB" id="A0A2M6YCN0"/>
<organism evidence="2 3">
    <name type="scientific">Candidatus Berkelbacteria bacterium CG08_land_8_20_14_0_20_39_8</name>
    <dbReference type="NCBI Taxonomy" id="1974511"/>
    <lineage>
        <taxon>Bacteria</taxon>
        <taxon>Candidatus Berkelbacteria</taxon>
    </lineage>
</organism>
<accession>A0A2M6YCN0</accession>
<dbReference type="GO" id="GO:0005737">
    <property type="term" value="C:cytoplasm"/>
    <property type="evidence" value="ECO:0007669"/>
    <property type="project" value="TreeGrafter"/>
</dbReference>
<dbReference type="Proteomes" id="UP000229896">
    <property type="component" value="Unassembled WGS sequence"/>
</dbReference>
<evidence type="ECO:0000313" key="3">
    <source>
        <dbReference type="Proteomes" id="UP000229896"/>
    </source>
</evidence>
<name>A0A2M6YCN0_9BACT</name>
<proteinExistence type="predicted"/>